<accession>A0A3B5ANS8</accession>
<dbReference type="GeneTree" id="ENSGT00940000177242"/>
<sequence length="121" mass="13483">MSDSMQSKYKNEFQKLVCVNHPQYLEVSRVHSQSEGMQLTKGQKTPSQIVDFAHSISNSTHHNLSMVLHWARAGLQVLPVGKVGLGDNGFTSSDTPEPHTFSSITPFRKSVEFIIRVLSSL</sequence>
<protein>
    <submittedName>
        <fullName evidence="1">Uncharacterized protein</fullName>
    </submittedName>
</protein>
<dbReference type="Ensembl" id="ENSSPAT00000022890.1">
    <property type="protein sequence ID" value="ENSSPAP00000022530.1"/>
    <property type="gene ID" value="ENSSPAG00000017020.1"/>
</dbReference>
<name>A0A3B5ANS8_9TELE</name>
<organism evidence="1">
    <name type="scientific">Stegastes partitus</name>
    <name type="common">bicolor damselfish</name>
    <dbReference type="NCBI Taxonomy" id="144197"/>
    <lineage>
        <taxon>Eukaryota</taxon>
        <taxon>Metazoa</taxon>
        <taxon>Chordata</taxon>
        <taxon>Craniata</taxon>
        <taxon>Vertebrata</taxon>
        <taxon>Euteleostomi</taxon>
        <taxon>Actinopterygii</taxon>
        <taxon>Neopterygii</taxon>
        <taxon>Teleostei</taxon>
        <taxon>Neoteleostei</taxon>
        <taxon>Acanthomorphata</taxon>
        <taxon>Ovalentaria</taxon>
        <taxon>Pomacentridae</taxon>
        <taxon>Stegastes</taxon>
    </lineage>
</organism>
<dbReference type="AlphaFoldDB" id="A0A3B5ANS8"/>
<reference evidence="1" key="1">
    <citation type="submission" date="2023-09" db="UniProtKB">
        <authorList>
            <consortium name="Ensembl"/>
        </authorList>
    </citation>
    <scope>IDENTIFICATION</scope>
</reference>
<proteinExistence type="predicted"/>
<evidence type="ECO:0000313" key="1">
    <source>
        <dbReference type="Ensembl" id="ENSSPAP00000022530.1"/>
    </source>
</evidence>